<name>A0A3B6HUR8_WHEAT</name>
<feature type="signal peptide" evidence="2">
    <location>
        <begin position="1"/>
        <end position="18"/>
    </location>
</feature>
<dbReference type="Proteomes" id="UP000019116">
    <property type="component" value="Chromosome 4A"/>
</dbReference>
<keyword evidence="2" id="KW-0732">Signal</keyword>
<dbReference type="Gramene" id="TraesCS4A02G166300.1">
    <property type="protein sequence ID" value="TraesCS4A02G166300.1.cds1"/>
    <property type="gene ID" value="TraesCS4A02G166300"/>
</dbReference>
<evidence type="ECO:0008006" key="5">
    <source>
        <dbReference type="Google" id="ProtNLM"/>
    </source>
</evidence>
<sequence>MACLLLCRAAACLGPVTSSSCASLAFLHHFASAVRPQAILASRSSSAKDAKTFSWMRQVPCCPTVSPRTRSAMTGVFEGCQVPFCQMPERLPHRNVKYMDTPSSSPNVGMTTLAPKTLDARTSPDRNAKYHYPSSRISPSTTPDAKYNDDQ</sequence>
<reference evidence="3" key="1">
    <citation type="submission" date="2018-08" db="EMBL/GenBank/DDBJ databases">
        <authorList>
            <person name="Rossello M."/>
        </authorList>
    </citation>
    <scope>NUCLEOTIDE SEQUENCE [LARGE SCALE GENOMIC DNA]</scope>
    <source>
        <strain evidence="3">cv. Chinese Spring</strain>
    </source>
</reference>
<dbReference type="AlphaFoldDB" id="A0A3B6HUR8"/>
<keyword evidence="4" id="KW-1185">Reference proteome</keyword>
<dbReference type="EnsemblPlants" id="TraesCS4A02G166300.1">
    <property type="protein sequence ID" value="TraesCS4A02G166300.1.cds1"/>
    <property type="gene ID" value="TraesCS4A02G166300"/>
</dbReference>
<evidence type="ECO:0000313" key="3">
    <source>
        <dbReference type="EnsemblPlants" id="TraesCS4A02G166300.1.cds1"/>
    </source>
</evidence>
<organism evidence="3">
    <name type="scientific">Triticum aestivum</name>
    <name type="common">Wheat</name>
    <dbReference type="NCBI Taxonomy" id="4565"/>
    <lineage>
        <taxon>Eukaryota</taxon>
        <taxon>Viridiplantae</taxon>
        <taxon>Streptophyta</taxon>
        <taxon>Embryophyta</taxon>
        <taxon>Tracheophyta</taxon>
        <taxon>Spermatophyta</taxon>
        <taxon>Magnoliopsida</taxon>
        <taxon>Liliopsida</taxon>
        <taxon>Poales</taxon>
        <taxon>Poaceae</taxon>
        <taxon>BOP clade</taxon>
        <taxon>Pooideae</taxon>
        <taxon>Triticodae</taxon>
        <taxon>Triticeae</taxon>
        <taxon>Triticinae</taxon>
        <taxon>Triticum</taxon>
    </lineage>
</organism>
<evidence type="ECO:0000313" key="4">
    <source>
        <dbReference type="Proteomes" id="UP000019116"/>
    </source>
</evidence>
<dbReference type="Gramene" id="TraesCS4A03G0447700.1">
    <property type="protein sequence ID" value="TraesCS4A03G0447700.1.CDS1"/>
    <property type="gene ID" value="TraesCS4A03G0447700"/>
</dbReference>
<feature type="compositionally biased region" description="Polar residues" evidence="1">
    <location>
        <begin position="101"/>
        <end position="110"/>
    </location>
</feature>
<evidence type="ECO:0000256" key="1">
    <source>
        <dbReference type="SAM" id="MobiDB-lite"/>
    </source>
</evidence>
<dbReference type="OMA" id="PDRNAKY"/>
<feature type="compositionally biased region" description="Basic and acidic residues" evidence="1">
    <location>
        <begin position="118"/>
        <end position="128"/>
    </location>
</feature>
<protein>
    <recommendedName>
        <fullName evidence="5">Secreted protein</fullName>
    </recommendedName>
</protein>
<reference evidence="3" key="2">
    <citation type="submission" date="2018-10" db="UniProtKB">
        <authorList>
            <consortium name="EnsemblPlants"/>
        </authorList>
    </citation>
    <scope>IDENTIFICATION</scope>
</reference>
<proteinExistence type="predicted"/>
<accession>A0A3B6HUR8</accession>
<evidence type="ECO:0000256" key="2">
    <source>
        <dbReference type="SAM" id="SignalP"/>
    </source>
</evidence>
<feature type="region of interest" description="Disordered" evidence="1">
    <location>
        <begin position="97"/>
        <end position="151"/>
    </location>
</feature>
<feature type="chain" id="PRO_5043175248" description="Secreted protein" evidence="2">
    <location>
        <begin position="19"/>
        <end position="151"/>
    </location>
</feature>